<organism evidence="1">
    <name type="scientific">Arundo donax</name>
    <name type="common">Giant reed</name>
    <name type="synonym">Donax arundinaceus</name>
    <dbReference type="NCBI Taxonomy" id="35708"/>
    <lineage>
        <taxon>Eukaryota</taxon>
        <taxon>Viridiplantae</taxon>
        <taxon>Streptophyta</taxon>
        <taxon>Embryophyta</taxon>
        <taxon>Tracheophyta</taxon>
        <taxon>Spermatophyta</taxon>
        <taxon>Magnoliopsida</taxon>
        <taxon>Liliopsida</taxon>
        <taxon>Poales</taxon>
        <taxon>Poaceae</taxon>
        <taxon>PACMAD clade</taxon>
        <taxon>Arundinoideae</taxon>
        <taxon>Arundineae</taxon>
        <taxon>Arundo</taxon>
    </lineage>
</organism>
<reference evidence="1" key="1">
    <citation type="submission" date="2014-09" db="EMBL/GenBank/DDBJ databases">
        <authorList>
            <person name="Magalhaes I.L.F."/>
            <person name="Oliveira U."/>
            <person name="Santos F.R."/>
            <person name="Vidigal T.H.D.A."/>
            <person name="Brescovit A.D."/>
            <person name="Santos A.J."/>
        </authorList>
    </citation>
    <scope>NUCLEOTIDE SEQUENCE</scope>
    <source>
        <tissue evidence="1">Shoot tissue taken approximately 20 cm above the soil surface</tissue>
    </source>
</reference>
<protein>
    <submittedName>
        <fullName evidence="1">Uncharacterized protein</fullName>
    </submittedName>
</protein>
<reference evidence="1" key="2">
    <citation type="journal article" date="2015" name="Data Brief">
        <title>Shoot transcriptome of the giant reed, Arundo donax.</title>
        <authorList>
            <person name="Barrero R.A."/>
            <person name="Guerrero F.D."/>
            <person name="Moolhuijzen P."/>
            <person name="Goolsby J.A."/>
            <person name="Tidwell J."/>
            <person name="Bellgard S.E."/>
            <person name="Bellgard M.I."/>
        </authorList>
    </citation>
    <scope>NUCLEOTIDE SEQUENCE</scope>
    <source>
        <tissue evidence="1">Shoot tissue taken approximately 20 cm above the soil surface</tissue>
    </source>
</reference>
<name>A0A0A9C2L2_ARUDO</name>
<sequence>MLSWFLRHFVPSNYGSSDPSVPLELPKCLTLAISYQVLELLWMDRKLVQCLHGRSEGQSGPFGGSWG</sequence>
<accession>A0A0A9C2L2</accession>
<proteinExistence type="predicted"/>
<dbReference type="EMBL" id="GBRH01230305">
    <property type="protein sequence ID" value="JAD67590.1"/>
    <property type="molecule type" value="Transcribed_RNA"/>
</dbReference>
<dbReference type="AlphaFoldDB" id="A0A0A9C2L2"/>
<evidence type="ECO:0000313" key="1">
    <source>
        <dbReference type="EMBL" id="JAD67590.1"/>
    </source>
</evidence>